<dbReference type="PROSITE" id="PS00893">
    <property type="entry name" value="NUDIX_BOX"/>
    <property type="match status" value="1"/>
</dbReference>
<organism evidence="3 4">
    <name type="scientific">Flavobacterium aquidurense</name>
    <dbReference type="NCBI Taxonomy" id="362413"/>
    <lineage>
        <taxon>Bacteria</taxon>
        <taxon>Pseudomonadati</taxon>
        <taxon>Bacteroidota</taxon>
        <taxon>Flavobacteriia</taxon>
        <taxon>Flavobacteriales</taxon>
        <taxon>Flavobacteriaceae</taxon>
        <taxon>Flavobacterium</taxon>
    </lineage>
</organism>
<dbReference type="SUPFAM" id="SSF55811">
    <property type="entry name" value="Nudix"/>
    <property type="match status" value="1"/>
</dbReference>
<reference evidence="3 4" key="1">
    <citation type="submission" date="2014-09" db="EMBL/GenBank/DDBJ databases">
        <title>Genome sequence of Flavobacterium aquidurense RC62.</title>
        <authorList>
            <person name="Kim J.F."/>
            <person name="Kwak M.-J."/>
        </authorList>
    </citation>
    <scope>NUCLEOTIDE SEQUENCE [LARGE SCALE GENOMIC DNA]</scope>
    <source>
        <strain evidence="3 4">RC62</strain>
    </source>
</reference>
<dbReference type="Gene3D" id="3.90.79.10">
    <property type="entry name" value="Nucleoside Triphosphate Pyrophosphohydrolase"/>
    <property type="match status" value="1"/>
</dbReference>
<keyword evidence="1 3" id="KW-0378">Hydrolase</keyword>
<dbReference type="EMBL" id="JRLF01000006">
    <property type="protein sequence ID" value="KQB42574.1"/>
    <property type="molecule type" value="Genomic_DNA"/>
</dbReference>
<dbReference type="CDD" id="cd02883">
    <property type="entry name" value="NUDIX_Hydrolase"/>
    <property type="match status" value="1"/>
</dbReference>
<dbReference type="InterPro" id="IPR020084">
    <property type="entry name" value="NUDIX_hydrolase_CS"/>
</dbReference>
<proteinExistence type="predicted"/>
<dbReference type="RefSeq" id="WP_055092571.1">
    <property type="nucleotide sequence ID" value="NZ_JRLF01000006.1"/>
</dbReference>
<protein>
    <submittedName>
        <fullName evidence="3">NUDIX hydrolase</fullName>
    </submittedName>
</protein>
<dbReference type="Pfam" id="PF00293">
    <property type="entry name" value="NUDIX"/>
    <property type="match status" value="1"/>
</dbReference>
<evidence type="ECO:0000259" key="2">
    <source>
        <dbReference type="Pfam" id="PF00293"/>
    </source>
</evidence>
<dbReference type="PATRIC" id="fig|362413.3.peg.3506"/>
<name>A0A0Q0W7X6_9FLAO</name>
<dbReference type="InterPro" id="IPR015797">
    <property type="entry name" value="NUDIX_hydrolase-like_dom_sf"/>
</dbReference>
<evidence type="ECO:0000313" key="4">
    <source>
        <dbReference type="Proteomes" id="UP000050443"/>
    </source>
</evidence>
<gene>
    <name evidence="3" type="ORF">RC62_3581</name>
</gene>
<dbReference type="GO" id="GO:0016787">
    <property type="term" value="F:hydrolase activity"/>
    <property type="evidence" value="ECO:0007669"/>
    <property type="project" value="UniProtKB-KW"/>
</dbReference>
<evidence type="ECO:0000256" key="1">
    <source>
        <dbReference type="ARBA" id="ARBA00022801"/>
    </source>
</evidence>
<comment type="caution">
    <text evidence="3">The sequence shown here is derived from an EMBL/GenBank/DDBJ whole genome shotgun (WGS) entry which is preliminary data.</text>
</comment>
<evidence type="ECO:0000313" key="3">
    <source>
        <dbReference type="EMBL" id="KQB42574.1"/>
    </source>
</evidence>
<dbReference type="InterPro" id="IPR000086">
    <property type="entry name" value="NUDIX_hydrolase_dom"/>
</dbReference>
<sequence length="223" mass="25897">MQGYIILYSREGYFLIFEKREEAFFFHGSNGRPSEIFPPNGIPITNGPGRFAFPGGALDPGEEPFKGCLREFREECGNAISFGYVPANQPQSLLYLDNLTIDTAQYSILSNQLNTVGSNYTTLYLEFSNDDLRQIQNLILTTNFEAAKKVRLGIHNNQIRDYDSIFRDYPFCPLDDELGQVEIWHVRREINEIRDLRTNRATDWYYNMIVFLANEILQFNINY</sequence>
<dbReference type="OrthoDB" id="1336033at2"/>
<dbReference type="STRING" id="362413.RC62_3581"/>
<accession>A0A0Q0W7X6</accession>
<dbReference type="Proteomes" id="UP000050443">
    <property type="component" value="Unassembled WGS sequence"/>
</dbReference>
<feature type="domain" description="Nudix hydrolase" evidence="2">
    <location>
        <begin position="47"/>
        <end position="77"/>
    </location>
</feature>
<dbReference type="AlphaFoldDB" id="A0A0Q0W7X6"/>